<dbReference type="InParanoid" id="A0A369K8S8"/>
<proteinExistence type="predicted"/>
<protein>
    <submittedName>
        <fullName evidence="1">Uncharacterized protein</fullName>
    </submittedName>
</protein>
<evidence type="ECO:0000313" key="2">
    <source>
        <dbReference type="Proteomes" id="UP000076154"/>
    </source>
</evidence>
<sequence>MVFRVAGYKLTREEARKWALKTGGYEYNTEDGDWEAAVIMKWFKYTQGMGDVFPDVRYYQWPQPTLPRDKGSNLVVFMERRRAVDSQEELVENREDIFIKQWLLDNGLRGIVTDLNFLVIDDPNLTEFQAKHGAPPPKSPETIAFMSRHFKKLRFRFPKQNEIQPLNSQDLFAKLDAAKAAWKVQDQQKDL</sequence>
<dbReference type="Proteomes" id="UP000076154">
    <property type="component" value="Unassembled WGS sequence"/>
</dbReference>
<reference evidence="1" key="1">
    <citation type="submission" date="2018-04" db="EMBL/GenBank/DDBJ databases">
        <title>Whole genome sequencing of Hypsizygus marmoreus.</title>
        <authorList>
            <person name="Choi I.-G."/>
            <person name="Min B."/>
            <person name="Kim J.-G."/>
            <person name="Kim S."/>
            <person name="Oh Y.-L."/>
            <person name="Kong W.-S."/>
            <person name="Park H."/>
            <person name="Jeong J."/>
            <person name="Song E.-S."/>
        </authorList>
    </citation>
    <scope>NUCLEOTIDE SEQUENCE [LARGE SCALE GENOMIC DNA]</scope>
    <source>
        <strain evidence="1">51987-8</strain>
    </source>
</reference>
<organism evidence="1 2">
    <name type="scientific">Hypsizygus marmoreus</name>
    <name type="common">White beech mushroom</name>
    <name type="synonym">Agaricus marmoreus</name>
    <dbReference type="NCBI Taxonomy" id="39966"/>
    <lineage>
        <taxon>Eukaryota</taxon>
        <taxon>Fungi</taxon>
        <taxon>Dikarya</taxon>
        <taxon>Basidiomycota</taxon>
        <taxon>Agaricomycotina</taxon>
        <taxon>Agaricomycetes</taxon>
        <taxon>Agaricomycetidae</taxon>
        <taxon>Agaricales</taxon>
        <taxon>Tricholomatineae</taxon>
        <taxon>Lyophyllaceae</taxon>
        <taxon>Hypsizygus</taxon>
    </lineage>
</organism>
<dbReference type="AlphaFoldDB" id="A0A369K8S8"/>
<comment type="caution">
    <text evidence="1">The sequence shown here is derived from an EMBL/GenBank/DDBJ whole genome shotgun (WGS) entry which is preliminary data.</text>
</comment>
<gene>
    <name evidence="1" type="ORF">Hypma_004408</name>
</gene>
<dbReference type="OrthoDB" id="3170088at2759"/>
<dbReference type="EMBL" id="LUEZ02000017">
    <property type="protein sequence ID" value="RDB27316.1"/>
    <property type="molecule type" value="Genomic_DNA"/>
</dbReference>
<evidence type="ECO:0000313" key="1">
    <source>
        <dbReference type="EMBL" id="RDB27316.1"/>
    </source>
</evidence>
<keyword evidence="2" id="KW-1185">Reference proteome</keyword>
<accession>A0A369K8S8</accession>
<name>A0A369K8S8_HYPMA</name>